<dbReference type="AlphaFoldDB" id="A0A523TBT0"/>
<dbReference type="Proteomes" id="UP000316517">
    <property type="component" value="Unassembled WGS sequence"/>
</dbReference>
<evidence type="ECO:0000256" key="4">
    <source>
        <dbReference type="ARBA" id="ARBA00023267"/>
    </source>
</evidence>
<dbReference type="GO" id="GO:0005737">
    <property type="term" value="C:cytoplasm"/>
    <property type="evidence" value="ECO:0007669"/>
    <property type="project" value="TreeGrafter"/>
</dbReference>
<gene>
    <name evidence="7" type="ORF">E3J68_03755</name>
</gene>
<name>A0A523TBT0_UNCAE</name>
<reference evidence="7 8" key="1">
    <citation type="submission" date="2019-03" db="EMBL/GenBank/DDBJ databases">
        <title>Metabolic potential of uncultured bacteria and archaea associated with petroleum seepage in deep-sea sediments.</title>
        <authorList>
            <person name="Dong X."/>
            <person name="Hubert C."/>
        </authorList>
    </citation>
    <scope>NUCLEOTIDE SEQUENCE [LARGE SCALE GENOMIC DNA]</scope>
    <source>
        <strain evidence="7">E44_bin3</strain>
    </source>
</reference>
<evidence type="ECO:0000256" key="5">
    <source>
        <dbReference type="ARBA" id="ARBA00024227"/>
    </source>
</evidence>
<dbReference type="InterPro" id="IPR004143">
    <property type="entry name" value="BPL_LPL_catalytic"/>
</dbReference>
<keyword evidence="4" id="KW-0092">Biotin</keyword>
<dbReference type="EMBL" id="SOJT01000168">
    <property type="protein sequence ID" value="TET27784.1"/>
    <property type="molecule type" value="Genomic_DNA"/>
</dbReference>
<sequence length="263" mass="29085">MVWTSPGEVFMFHSLRTRTFGQKIHSYSKVASTNDVAYRLALEGGEEGEVVLAREQTRGKGRGNHYWFSPPGSLSFSLILRPQGIASSQVPGLNILGAVGIAITCGKMFPTLSSQIRWPNDTVIGKRKVGGVLCRARCREDKVIFVVMGIGVNLNIEEFPPSLLSTATSLKRELGYTVEKETFLRTLLQEVEELYIASEQDFSSILDRARLLSSLLGKQVRVQTGQGEIAGLAQDLDEEGNLILRLESGIQRKITPEEGYLRL</sequence>
<dbReference type="GO" id="GO:0004077">
    <property type="term" value="F:biotin--[biotin carboxyl-carrier protein] ligase activity"/>
    <property type="evidence" value="ECO:0007669"/>
    <property type="project" value="UniProtKB-EC"/>
</dbReference>
<keyword evidence="3" id="KW-0067">ATP-binding</keyword>
<dbReference type="NCBIfam" id="TIGR00121">
    <property type="entry name" value="birA_ligase"/>
    <property type="match status" value="1"/>
</dbReference>
<evidence type="ECO:0000256" key="2">
    <source>
        <dbReference type="ARBA" id="ARBA00022741"/>
    </source>
</evidence>
<dbReference type="PANTHER" id="PTHR12835">
    <property type="entry name" value="BIOTIN PROTEIN LIGASE"/>
    <property type="match status" value="1"/>
</dbReference>
<dbReference type="Gene3D" id="2.30.30.100">
    <property type="match status" value="1"/>
</dbReference>
<dbReference type="GO" id="GO:0005524">
    <property type="term" value="F:ATP binding"/>
    <property type="evidence" value="ECO:0007669"/>
    <property type="project" value="UniProtKB-KW"/>
</dbReference>
<keyword evidence="1 7" id="KW-0436">Ligase</keyword>
<dbReference type="PANTHER" id="PTHR12835:SF5">
    <property type="entry name" value="BIOTIN--PROTEIN LIGASE"/>
    <property type="match status" value="1"/>
</dbReference>
<dbReference type="CDD" id="cd16442">
    <property type="entry name" value="BPL"/>
    <property type="match status" value="1"/>
</dbReference>
<evidence type="ECO:0000256" key="3">
    <source>
        <dbReference type="ARBA" id="ARBA00022840"/>
    </source>
</evidence>
<feature type="domain" description="BPL/LPL catalytic" evidence="6">
    <location>
        <begin position="9"/>
        <end position="199"/>
    </location>
</feature>
<dbReference type="EC" id="6.3.4.15" evidence="5"/>
<accession>A0A523TBT0</accession>
<evidence type="ECO:0000313" key="8">
    <source>
        <dbReference type="Proteomes" id="UP000316517"/>
    </source>
</evidence>
<dbReference type="Pfam" id="PF03099">
    <property type="entry name" value="BPL_LplA_LipB"/>
    <property type="match status" value="1"/>
</dbReference>
<proteinExistence type="predicted"/>
<dbReference type="SUPFAM" id="SSF55681">
    <property type="entry name" value="Class II aaRS and biotin synthetases"/>
    <property type="match status" value="1"/>
</dbReference>
<dbReference type="InterPro" id="IPR045864">
    <property type="entry name" value="aa-tRNA-synth_II/BPL/LPL"/>
</dbReference>
<dbReference type="Gene3D" id="3.30.930.10">
    <property type="entry name" value="Bira Bifunctional Protein, Domain 2"/>
    <property type="match status" value="1"/>
</dbReference>
<evidence type="ECO:0000259" key="6">
    <source>
        <dbReference type="PROSITE" id="PS51733"/>
    </source>
</evidence>
<dbReference type="InterPro" id="IPR008988">
    <property type="entry name" value="Transcriptional_repressor_C"/>
</dbReference>
<organism evidence="7 8">
    <name type="scientific">Aerophobetes bacterium</name>
    <dbReference type="NCBI Taxonomy" id="2030807"/>
    <lineage>
        <taxon>Bacteria</taxon>
        <taxon>Candidatus Aerophobota</taxon>
    </lineage>
</organism>
<dbReference type="SUPFAM" id="SSF50037">
    <property type="entry name" value="C-terminal domain of transcriptional repressors"/>
    <property type="match status" value="1"/>
</dbReference>
<evidence type="ECO:0000256" key="1">
    <source>
        <dbReference type="ARBA" id="ARBA00022598"/>
    </source>
</evidence>
<dbReference type="InterPro" id="IPR004408">
    <property type="entry name" value="Biotin_CoA_COase_ligase"/>
</dbReference>
<evidence type="ECO:0000313" key="7">
    <source>
        <dbReference type="EMBL" id="TET27784.1"/>
    </source>
</evidence>
<comment type="caution">
    <text evidence="7">The sequence shown here is derived from an EMBL/GenBank/DDBJ whole genome shotgun (WGS) entry which is preliminary data.</text>
</comment>
<protein>
    <recommendedName>
        <fullName evidence="5">biotin--[biotin carboxyl-carrier protein] ligase</fullName>
        <ecNumber evidence="5">6.3.4.15</ecNumber>
    </recommendedName>
</protein>
<dbReference type="PROSITE" id="PS51733">
    <property type="entry name" value="BPL_LPL_CATALYTIC"/>
    <property type="match status" value="1"/>
</dbReference>
<dbReference type="InterPro" id="IPR003142">
    <property type="entry name" value="BPL_C"/>
</dbReference>
<keyword evidence="2" id="KW-0547">Nucleotide-binding</keyword>
<dbReference type="Pfam" id="PF02237">
    <property type="entry name" value="BPL_C"/>
    <property type="match status" value="1"/>
</dbReference>